<feature type="signal peptide" evidence="2">
    <location>
        <begin position="1"/>
        <end position="18"/>
    </location>
</feature>
<evidence type="ECO:0000256" key="1">
    <source>
        <dbReference type="SAM" id="MobiDB-lite"/>
    </source>
</evidence>
<evidence type="ECO:0008006" key="5">
    <source>
        <dbReference type="Google" id="ProtNLM"/>
    </source>
</evidence>
<feature type="chain" id="PRO_5047362979" description="Secreted protein" evidence="2">
    <location>
        <begin position="19"/>
        <end position="156"/>
    </location>
</feature>
<sequence length="156" mass="17736">MKALLFILFTLLSNHVAACDKGPAKDQAFALKHDDRGVDSELTYYSLYIPIKLKKMYVYSIYAQLASTFDLGLDFREQREYEGDYYITFLGVAPPSENEVIIKVSYNAPYKDRSAIAFCGNFKMYKLSELLKVTPPAKRPEMPPPPPPPRPESDDV</sequence>
<dbReference type="Proteomes" id="UP000659697">
    <property type="component" value="Unassembled WGS sequence"/>
</dbReference>
<keyword evidence="2" id="KW-0732">Signal</keyword>
<evidence type="ECO:0000313" key="3">
    <source>
        <dbReference type="EMBL" id="GHG66587.1"/>
    </source>
</evidence>
<proteinExistence type="predicted"/>
<gene>
    <name evidence="3" type="ORF">GCM10010919_14410</name>
</gene>
<protein>
    <recommendedName>
        <fullName evidence="5">Secreted protein</fullName>
    </recommendedName>
</protein>
<evidence type="ECO:0000313" key="4">
    <source>
        <dbReference type="Proteomes" id="UP000659697"/>
    </source>
</evidence>
<dbReference type="RefSeq" id="WP_189431791.1">
    <property type="nucleotide sequence ID" value="NZ_BNAO01000003.1"/>
</dbReference>
<comment type="caution">
    <text evidence="3">The sequence shown here is derived from an EMBL/GenBank/DDBJ whole genome shotgun (WGS) entry which is preliminary data.</text>
</comment>
<name>A0ABQ3L175_9ALTE</name>
<dbReference type="EMBL" id="BNAO01000003">
    <property type="protein sequence ID" value="GHG66587.1"/>
    <property type="molecule type" value="Genomic_DNA"/>
</dbReference>
<organism evidence="3 4">
    <name type="scientific">Alishewanella longhuensis</name>
    <dbReference type="NCBI Taxonomy" id="1091037"/>
    <lineage>
        <taxon>Bacteria</taxon>
        <taxon>Pseudomonadati</taxon>
        <taxon>Pseudomonadota</taxon>
        <taxon>Gammaproteobacteria</taxon>
        <taxon>Alteromonadales</taxon>
        <taxon>Alteromonadaceae</taxon>
        <taxon>Alishewanella</taxon>
    </lineage>
</organism>
<feature type="region of interest" description="Disordered" evidence="1">
    <location>
        <begin position="135"/>
        <end position="156"/>
    </location>
</feature>
<accession>A0ABQ3L175</accession>
<evidence type="ECO:0000256" key="2">
    <source>
        <dbReference type="SAM" id="SignalP"/>
    </source>
</evidence>
<keyword evidence="4" id="KW-1185">Reference proteome</keyword>
<reference evidence="4" key="1">
    <citation type="journal article" date="2019" name="Int. J. Syst. Evol. Microbiol.">
        <title>The Global Catalogue of Microorganisms (GCM) 10K type strain sequencing project: providing services to taxonomists for standard genome sequencing and annotation.</title>
        <authorList>
            <consortium name="The Broad Institute Genomics Platform"/>
            <consortium name="The Broad Institute Genome Sequencing Center for Infectious Disease"/>
            <person name="Wu L."/>
            <person name="Ma J."/>
        </authorList>
    </citation>
    <scope>NUCLEOTIDE SEQUENCE [LARGE SCALE GENOMIC DNA]</scope>
    <source>
        <strain evidence="4">CGMCC 1.7003</strain>
    </source>
</reference>